<sequence>MPSATEYPCPSFEFALSQANYTLKLPNYRSSHLGRYHPYGKRQPKGGFEDLMETVDDDRSWNYDNFSSPRFPLSVVLEENEDVASLHVVVPAMEGRRADIARRIGPVELIIDFALAMRRQFEKTRARNCCLVSSAQK</sequence>
<dbReference type="Proteomes" id="UP000008064">
    <property type="component" value="Unassembled WGS sequence"/>
</dbReference>
<protein>
    <submittedName>
        <fullName evidence="1">Uncharacterized protein</fullName>
    </submittedName>
</protein>
<dbReference type="RefSeq" id="XP_007313060.1">
    <property type="nucleotide sequence ID" value="XM_007312998.1"/>
</dbReference>
<dbReference type="OrthoDB" id="2637024at2759"/>
<reference evidence="1" key="1">
    <citation type="submission" date="2011-04" db="EMBL/GenBank/DDBJ databases">
        <title>Evolution of plant cell wall degrading machinery underlies the functional diversity of forest fungi.</title>
        <authorList>
            <consortium name="US DOE Joint Genome Institute (JGI-PGF)"/>
            <person name="Eastwood D.C."/>
            <person name="Floudas D."/>
            <person name="Binder M."/>
            <person name="Majcherczyk A."/>
            <person name="Schneider P."/>
            <person name="Aerts A."/>
            <person name="Asiegbu F.O."/>
            <person name="Baker S.E."/>
            <person name="Barry K."/>
            <person name="Bendiksby M."/>
            <person name="Blumentritt M."/>
            <person name="Coutinho P.M."/>
            <person name="Cullen D."/>
            <person name="Cullen D."/>
            <person name="Gathman A."/>
            <person name="Goodell B."/>
            <person name="Henrissat B."/>
            <person name="Ihrmark K."/>
            <person name="Kauserud H."/>
            <person name="Kohler A."/>
            <person name="LaButti K."/>
            <person name="Lapidus A."/>
            <person name="Lavin J.L."/>
            <person name="Lee Y.-H."/>
            <person name="Lindquist E."/>
            <person name="Lilly W."/>
            <person name="Lucas S."/>
            <person name="Morin E."/>
            <person name="Murat C."/>
            <person name="Oguiza J.A."/>
            <person name="Park J."/>
            <person name="Pisabarro A.G."/>
            <person name="Riley R."/>
            <person name="Rosling A."/>
            <person name="Salamov A."/>
            <person name="Schmidt O."/>
            <person name="Schmutz J."/>
            <person name="Skrede I."/>
            <person name="Stenlid J."/>
            <person name="Wiebenga A."/>
            <person name="Xie X."/>
            <person name="Kues U."/>
            <person name="Hibbett D.S."/>
            <person name="Hoffmeister D."/>
            <person name="Hogberg N."/>
            <person name="Martin F."/>
            <person name="Grigoriev I.V."/>
            <person name="Watkinson S.C."/>
        </authorList>
    </citation>
    <scope>NUCLEOTIDE SEQUENCE</scope>
    <source>
        <strain evidence="1">S7.9</strain>
    </source>
</reference>
<dbReference type="GeneID" id="18817240"/>
<evidence type="ECO:0000313" key="1">
    <source>
        <dbReference type="EMBL" id="EGO31176.1"/>
    </source>
</evidence>
<organism>
    <name type="scientific">Serpula lacrymans var. lacrymans (strain S7.9)</name>
    <name type="common">Dry rot fungus</name>
    <dbReference type="NCBI Taxonomy" id="578457"/>
    <lineage>
        <taxon>Eukaryota</taxon>
        <taxon>Fungi</taxon>
        <taxon>Dikarya</taxon>
        <taxon>Basidiomycota</taxon>
        <taxon>Agaricomycotina</taxon>
        <taxon>Agaricomycetes</taxon>
        <taxon>Agaricomycetidae</taxon>
        <taxon>Boletales</taxon>
        <taxon>Coniophorineae</taxon>
        <taxon>Serpulaceae</taxon>
        <taxon>Serpula</taxon>
    </lineage>
</organism>
<dbReference type="EMBL" id="GL945428">
    <property type="protein sequence ID" value="EGO31176.1"/>
    <property type="molecule type" value="Genomic_DNA"/>
</dbReference>
<dbReference type="HOGENOM" id="CLU_1949078_0_0_1"/>
<dbReference type="KEGG" id="sla:SERLADRAFT_455937"/>
<dbReference type="AlphaFoldDB" id="F8NF56"/>
<gene>
    <name evidence="1" type="ORF">SERLADRAFT_455937</name>
</gene>
<proteinExistence type="predicted"/>
<accession>F8NF56</accession>
<name>F8NF56_SERL9</name>